<comment type="similarity">
    <text evidence="2">Belongs to the methyl-accepting chemotaxis (MCP) protein family.</text>
</comment>
<feature type="region of interest" description="Disordered" evidence="4">
    <location>
        <begin position="577"/>
        <end position="597"/>
    </location>
</feature>
<keyword evidence="5" id="KW-0472">Membrane</keyword>
<feature type="domain" description="Methyl-accepting transducer" evidence="6">
    <location>
        <begin position="269"/>
        <end position="498"/>
    </location>
</feature>
<dbReference type="Gene3D" id="1.10.287.950">
    <property type="entry name" value="Methyl-accepting chemotaxis protein"/>
    <property type="match status" value="1"/>
</dbReference>
<keyword evidence="9" id="KW-1185">Reference proteome</keyword>
<dbReference type="PANTHER" id="PTHR43531:SF14">
    <property type="entry name" value="METHYL-ACCEPTING CHEMOTAXIS PROTEIN I-RELATED"/>
    <property type="match status" value="1"/>
</dbReference>
<reference evidence="8 9" key="1">
    <citation type="submission" date="2023-07" db="EMBL/GenBank/DDBJ databases">
        <title>Sorghum-associated microbial communities from plants grown in Nebraska, USA.</title>
        <authorList>
            <person name="Schachtman D."/>
        </authorList>
    </citation>
    <scope>NUCLEOTIDE SEQUENCE [LARGE SCALE GENOMIC DNA]</scope>
    <source>
        <strain evidence="8 9">BE313</strain>
    </source>
</reference>
<accession>A0ABU2C5W3</accession>
<dbReference type="Pfam" id="PF12729">
    <property type="entry name" value="4HB_MCP_1"/>
    <property type="match status" value="1"/>
</dbReference>
<keyword evidence="1" id="KW-0488">Methylation</keyword>
<dbReference type="Proteomes" id="UP001180487">
    <property type="component" value="Unassembled WGS sequence"/>
</dbReference>
<keyword evidence="5" id="KW-0812">Transmembrane</keyword>
<organism evidence="8 9">
    <name type="scientific">Rhodoferax ferrireducens</name>
    <dbReference type="NCBI Taxonomy" id="192843"/>
    <lineage>
        <taxon>Bacteria</taxon>
        <taxon>Pseudomonadati</taxon>
        <taxon>Pseudomonadota</taxon>
        <taxon>Betaproteobacteria</taxon>
        <taxon>Burkholderiales</taxon>
        <taxon>Comamonadaceae</taxon>
        <taxon>Rhodoferax</taxon>
    </lineage>
</organism>
<feature type="compositionally biased region" description="Low complexity" evidence="4">
    <location>
        <begin position="577"/>
        <end position="588"/>
    </location>
</feature>
<dbReference type="InterPro" id="IPR047347">
    <property type="entry name" value="YvaQ-like_sensor"/>
</dbReference>
<dbReference type="PANTHER" id="PTHR43531">
    <property type="entry name" value="PROTEIN ICFG"/>
    <property type="match status" value="1"/>
</dbReference>
<dbReference type="CDD" id="cd19411">
    <property type="entry name" value="MCP2201-like_sensor"/>
    <property type="match status" value="1"/>
</dbReference>
<dbReference type="InterPro" id="IPR024478">
    <property type="entry name" value="HlyB_4HB_MCP"/>
</dbReference>
<dbReference type="PROSITE" id="PS50885">
    <property type="entry name" value="HAMP"/>
    <property type="match status" value="1"/>
</dbReference>
<evidence type="ECO:0000313" key="8">
    <source>
        <dbReference type="EMBL" id="MDR7376654.1"/>
    </source>
</evidence>
<dbReference type="CDD" id="cd11386">
    <property type="entry name" value="MCP_signal"/>
    <property type="match status" value="1"/>
</dbReference>
<evidence type="ECO:0000256" key="4">
    <source>
        <dbReference type="SAM" id="MobiDB-lite"/>
    </source>
</evidence>
<feature type="domain" description="HAMP" evidence="7">
    <location>
        <begin position="212"/>
        <end position="264"/>
    </location>
</feature>
<dbReference type="InterPro" id="IPR004089">
    <property type="entry name" value="MCPsignal_dom"/>
</dbReference>
<dbReference type="RefSeq" id="WP_310371742.1">
    <property type="nucleotide sequence ID" value="NZ_JAVDXT010000001.1"/>
</dbReference>
<evidence type="ECO:0000256" key="1">
    <source>
        <dbReference type="ARBA" id="ARBA00022481"/>
    </source>
</evidence>
<keyword evidence="3" id="KW-0807">Transducer</keyword>
<protein>
    <submittedName>
        <fullName evidence="8">Methyl-accepting chemotaxis protein</fullName>
    </submittedName>
</protein>
<comment type="caution">
    <text evidence="8">The sequence shown here is derived from an EMBL/GenBank/DDBJ whole genome shotgun (WGS) entry which is preliminary data.</text>
</comment>
<dbReference type="SMART" id="SM00283">
    <property type="entry name" value="MA"/>
    <property type="match status" value="1"/>
</dbReference>
<sequence length="597" mass="62025">MNFSNLRVAAKLWLAVGVIITTLLVLVGLVSFRLSKLEAESSAAQSAMVQRVMQSTKWSGLTALNAVRAEASLLSTDPVVAATFKDPTAATSAQITEIQKNIADSALGDADKAQLEKIASSRKLVLDSRARAQQLKKDGKTEEALALLQGEVKSAVTAYLGEQRKFVEMQEQSLRQSESDAQAGRALLFNVVSVGLALLVLCVLAGAYWLIRSIQQPLEQANSAAALIAEGDLSMQLQSARKDEFGDLLRSLSTMSSSLGRMVHQVRESTDSIATASAEIASGNNDLAARTEQTASNLQQTAASMDNLTQTVRQSADNAHQASTLAASASSVAQKGGDVVKQVVVTMEEINASSTKISDIIGVIDGIAFQTNILALNAAVEAARAGEQGRGFAVVASEVRSLAQRSAQAAKEIKGLIGTSVEKVESGARLVAEAGTTMTDIMQSVKRVTDIVGEISAAATEQSSGIGEINRAVVNLDQMTQQNSALVEESAAAASSMREQATQLAAAVSVFKVHGSLHTTPVHRPASSVKKAVAPVARPVAAPAVKHAPVAAVKRTPVAAPARPAASGPVARSLAAPAAKAKPAAAPAGGEGEWESF</sequence>
<dbReference type="SMART" id="SM00304">
    <property type="entry name" value="HAMP"/>
    <property type="match status" value="1"/>
</dbReference>
<dbReference type="SUPFAM" id="SSF58104">
    <property type="entry name" value="Methyl-accepting chemotaxis protein (MCP) signaling domain"/>
    <property type="match status" value="1"/>
</dbReference>
<name>A0ABU2C5W3_9BURK</name>
<evidence type="ECO:0000259" key="7">
    <source>
        <dbReference type="PROSITE" id="PS50885"/>
    </source>
</evidence>
<dbReference type="InterPro" id="IPR003660">
    <property type="entry name" value="HAMP_dom"/>
</dbReference>
<dbReference type="Pfam" id="PF00672">
    <property type="entry name" value="HAMP"/>
    <property type="match status" value="1"/>
</dbReference>
<dbReference type="PRINTS" id="PR00260">
    <property type="entry name" value="CHEMTRNSDUCR"/>
</dbReference>
<evidence type="ECO:0000259" key="6">
    <source>
        <dbReference type="PROSITE" id="PS50111"/>
    </source>
</evidence>
<dbReference type="PROSITE" id="PS50111">
    <property type="entry name" value="CHEMOTAXIS_TRANSDUC_2"/>
    <property type="match status" value="1"/>
</dbReference>
<gene>
    <name evidence="8" type="ORF">J2X19_001312</name>
</gene>
<dbReference type="EMBL" id="JAVDXT010000001">
    <property type="protein sequence ID" value="MDR7376654.1"/>
    <property type="molecule type" value="Genomic_DNA"/>
</dbReference>
<evidence type="ECO:0000256" key="5">
    <source>
        <dbReference type="SAM" id="Phobius"/>
    </source>
</evidence>
<keyword evidence="5" id="KW-1133">Transmembrane helix</keyword>
<dbReference type="Pfam" id="PF00015">
    <property type="entry name" value="MCPsignal"/>
    <property type="match status" value="1"/>
</dbReference>
<dbReference type="CDD" id="cd06225">
    <property type="entry name" value="HAMP"/>
    <property type="match status" value="1"/>
</dbReference>
<evidence type="ECO:0000256" key="3">
    <source>
        <dbReference type="PROSITE-ProRule" id="PRU00284"/>
    </source>
</evidence>
<dbReference type="InterPro" id="IPR004090">
    <property type="entry name" value="Chemotax_Me-accpt_rcpt"/>
</dbReference>
<evidence type="ECO:0000313" key="9">
    <source>
        <dbReference type="Proteomes" id="UP001180487"/>
    </source>
</evidence>
<dbReference type="InterPro" id="IPR051310">
    <property type="entry name" value="MCP_chemotaxis"/>
</dbReference>
<feature type="transmembrane region" description="Helical" evidence="5">
    <location>
        <begin position="12"/>
        <end position="32"/>
    </location>
</feature>
<evidence type="ECO:0000256" key="2">
    <source>
        <dbReference type="ARBA" id="ARBA00029447"/>
    </source>
</evidence>
<feature type="transmembrane region" description="Helical" evidence="5">
    <location>
        <begin position="187"/>
        <end position="211"/>
    </location>
</feature>
<proteinExistence type="inferred from homology"/>